<dbReference type="EMBL" id="JARBWL010000002">
    <property type="protein sequence ID" value="MDI2593589.1"/>
    <property type="molecule type" value="Genomic_DNA"/>
</dbReference>
<dbReference type="RefSeq" id="WP_282316456.1">
    <property type="nucleotide sequence ID" value="NZ_JARBWL010000002.1"/>
</dbReference>
<dbReference type="Proteomes" id="UP001159100">
    <property type="component" value="Unassembled WGS sequence"/>
</dbReference>
<comment type="caution">
    <text evidence="2">The sequence shown here is derived from an EMBL/GenBank/DDBJ whole genome shotgun (WGS) entry which is preliminary data.</text>
</comment>
<reference evidence="2 3" key="1">
    <citation type="submission" date="2023-02" db="EMBL/GenBank/DDBJ databases">
        <title>Pseudomonas chrutzelriedensis sp. nov., a potently antifungal strain isolated from moss.</title>
        <authorList>
            <person name="Schnyder A."/>
            <person name="Kalawong R."/>
            <person name="Eberl L."/>
            <person name="Agnoli K."/>
        </authorList>
    </citation>
    <scope>NUCLEOTIDE SEQUENCE [LARGE SCALE GENOMIC DNA]</scope>
    <source>
        <strain evidence="2 3">681</strain>
    </source>
</reference>
<protein>
    <submittedName>
        <fullName evidence="2">Pilus assembly protein TadG-related protein</fullName>
    </submittedName>
</protein>
<accession>A0ABT6QRR0</accession>
<sequence>MSPRSQFRGPARQRGAIGLLAAMTLSLALVLMLLVVDTGRLYLEQRKLQRVVDNAALEAVSRGGNCLSGLTAASYAGQSATRNGFTVDANDTLVTTCGTMVTAAATGLRTFTVDGTQAAAVKVVASRTLTTSFAGGVQALFSGAPVSLTTTLNASAVAAQPQPTIAQLNIRSNLVTISTAQSNILNPLFSGLLGGNVNVTALGWSGLLNTNINLLGYLNQLAINLNVAAGNYTQLLNTQVTVTQLIQAAATVVSLNGATADVMTALGNLQLAAINTVPLTLGQILQLQTGTTAAGLDANLQLLQLIQAVVQLANSKSAVAATLPISVLGLANVTVRVKVIEPPQFSAIGNPALAVLNPTGPNQIYVRTAQIRTMLSINLPVLTGVTGLANAVLGLVGSLTPTLNALLSLNLVATLNSVGCLLGAGCQQLDPLLLPSPEIDISLDAGGAISYVTAYSCPVGGTSGTKSLTAHTVTSIADIKLGKIDPTAAFSSSAEPTVTPLALIDLGTVTCHKILGLGSCDESTHVPFAAGGIAIMANTSVGQNTQDLVFSSTTPFATPPNLLLPPSVISAVPTTNIVNSLANTLAGINLIVYQPVGSNPLGSIVAGVGTLISSVTSLLVPVITNLLSPLLDPLLNNLLSSLGINLMDVDVGANMTCGQTGVAYLVN</sequence>
<evidence type="ECO:0000259" key="1">
    <source>
        <dbReference type="Pfam" id="PF13400"/>
    </source>
</evidence>
<feature type="domain" description="Putative Flp pilus-assembly TadG-like N-terminal" evidence="1">
    <location>
        <begin position="15"/>
        <end position="61"/>
    </location>
</feature>
<dbReference type="Pfam" id="PF13400">
    <property type="entry name" value="Tad"/>
    <property type="match status" value="1"/>
</dbReference>
<organism evidence="2 3">
    <name type="scientific">Pseudomonas fungipugnans</name>
    <dbReference type="NCBI Taxonomy" id="3024217"/>
    <lineage>
        <taxon>Bacteria</taxon>
        <taxon>Pseudomonadati</taxon>
        <taxon>Pseudomonadota</taxon>
        <taxon>Gammaproteobacteria</taxon>
        <taxon>Pseudomonadales</taxon>
        <taxon>Pseudomonadaceae</taxon>
        <taxon>Pseudomonas</taxon>
    </lineage>
</organism>
<keyword evidence="3" id="KW-1185">Reference proteome</keyword>
<proteinExistence type="predicted"/>
<gene>
    <name evidence="2" type="ORF">POF45_19480</name>
</gene>
<evidence type="ECO:0000313" key="2">
    <source>
        <dbReference type="EMBL" id="MDI2593589.1"/>
    </source>
</evidence>
<name>A0ABT6QRR0_9PSED</name>
<dbReference type="InterPro" id="IPR028087">
    <property type="entry name" value="Tad_N"/>
</dbReference>
<evidence type="ECO:0000313" key="3">
    <source>
        <dbReference type="Proteomes" id="UP001159100"/>
    </source>
</evidence>